<reference evidence="1 2" key="1">
    <citation type="journal article" date="2022" name="Nat. Ecol. Evol.">
        <title>A masculinizing supergene underlies an exaggerated male reproductive morph in a spider.</title>
        <authorList>
            <person name="Hendrickx F."/>
            <person name="De Corte Z."/>
            <person name="Sonet G."/>
            <person name="Van Belleghem S.M."/>
            <person name="Kostlbacher S."/>
            <person name="Vangestel C."/>
        </authorList>
    </citation>
    <scope>NUCLEOTIDE SEQUENCE [LARGE SCALE GENOMIC DNA]</scope>
    <source>
        <strain evidence="1">W744_W776</strain>
    </source>
</reference>
<organism evidence="1 2">
    <name type="scientific">Oedothorax gibbosus</name>
    <dbReference type="NCBI Taxonomy" id="931172"/>
    <lineage>
        <taxon>Eukaryota</taxon>
        <taxon>Metazoa</taxon>
        <taxon>Ecdysozoa</taxon>
        <taxon>Arthropoda</taxon>
        <taxon>Chelicerata</taxon>
        <taxon>Arachnida</taxon>
        <taxon>Araneae</taxon>
        <taxon>Araneomorphae</taxon>
        <taxon>Entelegynae</taxon>
        <taxon>Araneoidea</taxon>
        <taxon>Linyphiidae</taxon>
        <taxon>Erigoninae</taxon>
        <taxon>Oedothorax</taxon>
    </lineage>
</organism>
<sequence>MDQKAHLMGKKSYTDLVILTGYDDRKTSFIGRRTRWILKFRSGDIQDVSSWLGEGKLDRDQLLNCLKHISKCFESPLPGAKFDASDYII</sequence>
<keyword evidence="2" id="KW-1185">Reference proteome</keyword>
<evidence type="ECO:0000313" key="1">
    <source>
        <dbReference type="EMBL" id="KAG8176866.1"/>
    </source>
</evidence>
<evidence type="ECO:0000313" key="2">
    <source>
        <dbReference type="Proteomes" id="UP000827092"/>
    </source>
</evidence>
<dbReference type="EMBL" id="JAFNEN010000847">
    <property type="protein sequence ID" value="KAG8176866.1"/>
    <property type="molecule type" value="Genomic_DNA"/>
</dbReference>
<protein>
    <submittedName>
        <fullName evidence="1">Uncharacterized protein</fullName>
    </submittedName>
</protein>
<name>A0AAV6TZR7_9ARAC</name>
<comment type="caution">
    <text evidence="1">The sequence shown here is derived from an EMBL/GenBank/DDBJ whole genome shotgun (WGS) entry which is preliminary data.</text>
</comment>
<gene>
    <name evidence="1" type="ORF">JTE90_027170</name>
</gene>
<dbReference type="AlphaFoldDB" id="A0AAV6TZR7"/>
<proteinExistence type="predicted"/>
<accession>A0AAV6TZR7</accession>
<dbReference type="Proteomes" id="UP000827092">
    <property type="component" value="Unassembled WGS sequence"/>
</dbReference>